<feature type="coiled-coil region" evidence="1">
    <location>
        <begin position="319"/>
        <end position="367"/>
    </location>
</feature>
<dbReference type="PANTHER" id="PTHR32114:SF2">
    <property type="entry name" value="ABC TRANSPORTER ABCH.3"/>
    <property type="match status" value="1"/>
</dbReference>
<evidence type="ECO:0008006" key="4">
    <source>
        <dbReference type="Google" id="ProtNLM"/>
    </source>
</evidence>
<organism evidence="2 3">
    <name type="scientific">Chryseobacterium salivictor</name>
    <dbReference type="NCBI Taxonomy" id="2547600"/>
    <lineage>
        <taxon>Bacteria</taxon>
        <taxon>Pseudomonadati</taxon>
        <taxon>Bacteroidota</taxon>
        <taxon>Flavobacteriia</taxon>
        <taxon>Flavobacteriales</taxon>
        <taxon>Weeksellaceae</taxon>
        <taxon>Chryseobacterium group</taxon>
        <taxon>Chryseobacterium</taxon>
    </lineage>
</organism>
<dbReference type="PANTHER" id="PTHR32114">
    <property type="entry name" value="ABC TRANSPORTER ABCH.3"/>
    <property type="match status" value="1"/>
</dbReference>
<keyword evidence="1" id="KW-0175">Coiled coil</keyword>
<dbReference type="RefSeq" id="WP_133440839.1">
    <property type="nucleotide sequence ID" value="NZ_CP037954.1"/>
</dbReference>
<dbReference type="SUPFAM" id="SSF52540">
    <property type="entry name" value="P-loop containing nucleoside triphosphate hydrolases"/>
    <property type="match status" value="1"/>
</dbReference>
<dbReference type="InterPro" id="IPR027417">
    <property type="entry name" value="P-loop_NTPase"/>
</dbReference>
<evidence type="ECO:0000313" key="2">
    <source>
        <dbReference type="EMBL" id="QBO59505.1"/>
    </source>
</evidence>
<proteinExistence type="predicted"/>
<evidence type="ECO:0000256" key="1">
    <source>
        <dbReference type="SAM" id="Coils"/>
    </source>
</evidence>
<dbReference type="OrthoDB" id="853948at2"/>
<dbReference type="AlphaFoldDB" id="A0A4P6ZJD4"/>
<sequence>MINIQSIEAIVLDKQKIRYGFKYDFSAGLNIISGDNSSGKSTILSCIYYCLGMEQLAATGNSDGLKECLKSSFKYENNTISVDESHAELHLYNEKKDFAIVKRSIKSNYGEDANILFVQVNDGDFEEKFIHAKGDSDHESGFYRWLSDFSGIDIPVFESESGVQKILYLQQIFASSFVEQTKGWSDFFAQVPIFGTKKAKQKIVEFTLGLSGLVEEFELDKLKEEEKEIKTYWSNSVDNFQSLLAYNNFSTPNLPRIFTTDLTPKKISKLTINTRALNDKYESLEQVILYTKTVFDELQKKNSVNTDLKESNSLLLQRQIQLRTDLKFLNEEINTLQKEKINEQTKISKYESTLEQLKREIEVLEGLQKINHLETFHVGSVKNCPVCNSSLSANPDIELQNVERVNAIKSLSFYKAERSLYESYIKSAKNLLERFDRTLLYYNERISDLRINLETIDKEIVDDSRIPSRVAINDEINYRFELNKLEKVKVQFDQFKVYLTEFAENLSAIKERREILKSHQAQDNELAYAFQKTFLKYLESFGYSKEILGRIFISTEENNKLFPVVNTPGIIPQPIRLMSSASDFIRAQWAFYLSLLVKAKFHLGILVLDEPGQHAMATEDLKMLLKEAAKIKNRQVIIAISKEDKIKKEELLDGSTIEAKEINLLTMIKDTGLTDGKDYKLNMIDGNGRKDKCIQRLI</sequence>
<evidence type="ECO:0000313" key="3">
    <source>
        <dbReference type="Proteomes" id="UP000294419"/>
    </source>
</evidence>
<dbReference type="KEGG" id="csal:NBC122_02704"/>
<dbReference type="Proteomes" id="UP000294419">
    <property type="component" value="Chromosome"/>
</dbReference>
<gene>
    <name evidence="2" type="ORF">NBC122_02704</name>
</gene>
<protein>
    <recommendedName>
        <fullName evidence="4">Rad50/SbcC-type AAA domain-containing protein</fullName>
    </recommendedName>
</protein>
<reference evidence="2 3" key="1">
    <citation type="submission" date="2019-03" db="EMBL/GenBank/DDBJ databases">
        <authorList>
            <person name="Kim H."/>
            <person name="Yu S.-M."/>
        </authorList>
    </citation>
    <scope>NUCLEOTIDE SEQUENCE [LARGE SCALE GENOMIC DNA]</scope>
    <source>
        <strain evidence="2 3">NBC122</strain>
    </source>
</reference>
<name>A0A4P6ZJD4_9FLAO</name>
<accession>A0A4P6ZJD4</accession>
<dbReference type="EMBL" id="CP037954">
    <property type="protein sequence ID" value="QBO59505.1"/>
    <property type="molecule type" value="Genomic_DNA"/>
</dbReference>
<dbReference type="Gene3D" id="3.40.50.300">
    <property type="entry name" value="P-loop containing nucleotide triphosphate hydrolases"/>
    <property type="match status" value="1"/>
</dbReference>
<keyword evidence="3" id="KW-1185">Reference proteome</keyword>